<dbReference type="EMBL" id="WLYK01000011">
    <property type="protein sequence ID" value="MTD16771.1"/>
    <property type="molecule type" value="Genomic_DNA"/>
</dbReference>
<comment type="caution">
    <text evidence="1">The sequence shown here is derived from an EMBL/GenBank/DDBJ whole genome shotgun (WGS) entry which is preliminary data.</text>
</comment>
<protein>
    <submittedName>
        <fullName evidence="1">Uncharacterized protein</fullName>
    </submittedName>
</protein>
<sequence>MTSTITAPEVVGRHRWGSPGLVPVQEFTRVSRRSFLTAMFHRGKHRAAVVRPSSGGPAPSVRPAV</sequence>
<evidence type="ECO:0000313" key="1">
    <source>
        <dbReference type="EMBL" id="MTD16771.1"/>
    </source>
</evidence>
<accession>A0A7K1FRI9</accession>
<keyword evidence="2" id="KW-1185">Reference proteome</keyword>
<dbReference type="AlphaFoldDB" id="A0A7K1FRI9"/>
<proteinExistence type="predicted"/>
<name>A0A7K1FRI9_9ACTN</name>
<evidence type="ECO:0000313" key="2">
    <source>
        <dbReference type="Proteomes" id="UP000460221"/>
    </source>
</evidence>
<organism evidence="1 2">
    <name type="scientific">Nakamurella alba</name>
    <dbReference type="NCBI Taxonomy" id="2665158"/>
    <lineage>
        <taxon>Bacteria</taxon>
        <taxon>Bacillati</taxon>
        <taxon>Actinomycetota</taxon>
        <taxon>Actinomycetes</taxon>
        <taxon>Nakamurellales</taxon>
        <taxon>Nakamurellaceae</taxon>
        <taxon>Nakamurella</taxon>
    </lineage>
</organism>
<gene>
    <name evidence="1" type="ORF">GIS00_22825</name>
</gene>
<dbReference type="RefSeq" id="WP_154770751.1">
    <property type="nucleotide sequence ID" value="NZ_WLYK01000011.1"/>
</dbReference>
<reference evidence="1 2" key="1">
    <citation type="submission" date="2019-11" db="EMBL/GenBank/DDBJ databases">
        <authorList>
            <person name="Jiang L.-Q."/>
        </authorList>
    </citation>
    <scope>NUCLEOTIDE SEQUENCE [LARGE SCALE GENOMIC DNA]</scope>
    <source>
        <strain evidence="1 2">YIM 132087</strain>
    </source>
</reference>
<dbReference type="Proteomes" id="UP000460221">
    <property type="component" value="Unassembled WGS sequence"/>
</dbReference>